<feature type="region of interest" description="Disordered" evidence="1">
    <location>
        <begin position="59"/>
        <end position="80"/>
    </location>
</feature>
<dbReference type="VEuPathDB" id="FungiDB:RhiirA1_450921"/>
<dbReference type="PANTHER" id="PTHR33129">
    <property type="entry name" value="PROTEIN KINASE DOMAIN-CONTAINING PROTEIN-RELATED"/>
    <property type="match status" value="1"/>
</dbReference>
<proteinExistence type="predicted"/>
<evidence type="ECO:0008006" key="4">
    <source>
        <dbReference type="Google" id="ProtNLM"/>
    </source>
</evidence>
<organism evidence="2 3">
    <name type="scientific">Rhizophagus irregularis</name>
    <dbReference type="NCBI Taxonomy" id="588596"/>
    <lineage>
        <taxon>Eukaryota</taxon>
        <taxon>Fungi</taxon>
        <taxon>Fungi incertae sedis</taxon>
        <taxon>Mucoromycota</taxon>
        <taxon>Glomeromycotina</taxon>
        <taxon>Glomeromycetes</taxon>
        <taxon>Glomerales</taxon>
        <taxon>Glomeraceae</taxon>
        <taxon>Rhizophagus</taxon>
    </lineage>
</organism>
<sequence>MSSIVYEAIKALSFTKEEKDALRAFFINNPDKKTEAEELLPTLEDEEVVGCLKNLLKPDQPSATGNKRRKISDFEGDSGDNESLAKVWNAFKHATLTNSFLTMSEEVYYLLGFDDDGNKLSTIFIRRCYNDLSAGIISESINLRRWRITGNPGIGKTFLGYYLLYKFAEKNETVIYHQHGRSAILFSEKQVISGSVHEFRDYLGREDVWYIVDARKPKEYRAKTILICSPQVNYYKKFDDHGVKIIHRLVHIRTNVPEEEEAEEGTVEPTFSESSTSIDLEPLAIDSFSEPFTSSTSNKPSVAQNDSEGVPYYSQFSLEFASDYVAEGVINRLSEINKQALLDFVKTSVDINEYGSLRGIIFERLAHRKLLNGGTFECRSLDGKGDGYDVKIQKNPKMEKLLFSNIDEIQANKYCIPTQMNNKSFDAFIHPAYFFQMTIAKNHPIIKSGLEKLIKRASGDIDFHFVVPKSIFSDYKEQPLHTTKGTVLRNKPSWLDRFKQYVIDVDLKLKDI</sequence>
<dbReference type="EMBL" id="LLXL01000451">
    <property type="protein sequence ID" value="PKK72240.1"/>
    <property type="molecule type" value="Genomic_DNA"/>
</dbReference>
<dbReference type="PANTHER" id="PTHR33129:SF1">
    <property type="entry name" value="ATP-BINDING PROTEIN"/>
    <property type="match status" value="1"/>
</dbReference>
<dbReference type="VEuPathDB" id="FungiDB:FUN_019739"/>
<dbReference type="AlphaFoldDB" id="A0A2N1NEI7"/>
<dbReference type="Proteomes" id="UP000233469">
    <property type="component" value="Unassembled WGS sequence"/>
</dbReference>
<evidence type="ECO:0000313" key="3">
    <source>
        <dbReference type="Proteomes" id="UP000233469"/>
    </source>
</evidence>
<name>A0A2N1NEI7_9GLOM</name>
<dbReference type="VEuPathDB" id="FungiDB:FUN_012722"/>
<accession>A0A2N1NEI7</accession>
<dbReference type="VEuPathDB" id="FungiDB:RhiirA1_541486"/>
<gene>
    <name evidence="2" type="ORF">RhiirC2_777424</name>
</gene>
<protein>
    <recommendedName>
        <fullName evidence="4">Crinkler family protein</fullName>
    </recommendedName>
</protein>
<dbReference type="InterPro" id="IPR052980">
    <property type="entry name" value="Crinkler_effector"/>
</dbReference>
<reference evidence="2 3" key="2">
    <citation type="submission" date="2017-10" db="EMBL/GenBank/DDBJ databases">
        <title>Extensive intraspecific genome diversity in a model arbuscular mycorrhizal fungus.</title>
        <authorList>
            <person name="Chen E.C.H."/>
            <person name="Morin E."/>
            <person name="Baudet D."/>
            <person name="Noel J."/>
            <person name="Ndikumana S."/>
            <person name="Charron P."/>
            <person name="St-Onge C."/>
            <person name="Giorgi J."/>
            <person name="Grigoriev I.V."/>
            <person name="Roux C."/>
            <person name="Martin F.M."/>
            <person name="Corradi N."/>
        </authorList>
    </citation>
    <scope>NUCLEOTIDE SEQUENCE [LARGE SCALE GENOMIC DNA]</scope>
    <source>
        <strain evidence="2 3">C2</strain>
    </source>
</reference>
<comment type="caution">
    <text evidence="2">The sequence shown here is derived from an EMBL/GenBank/DDBJ whole genome shotgun (WGS) entry which is preliminary data.</text>
</comment>
<reference evidence="2 3" key="1">
    <citation type="submission" date="2016-04" db="EMBL/GenBank/DDBJ databases">
        <title>Genome analyses suggest a sexual origin of heterokaryosis in a supposedly ancient asexual fungus.</title>
        <authorList>
            <person name="Ropars J."/>
            <person name="Sedzielewska K."/>
            <person name="Noel J."/>
            <person name="Charron P."/>
            <person name="Farinelli L."/>
            <person name="Marton T."/>
            <person name="Kruger M."/>
            <person name="Pelin A."/>
            <person name="Brachmann A."/>
            <person name="Corradi N."/>
        </authorList>
    </citation>
    <scope>NUCLEOTIDE SEQUENCE [LARGE SCALE GENOMIC DNA]</scope>
    <source>
        <strain evidence="2 3">C2</strain>
    </source>
</reference>
<evidence type="ECO:0000313" key="2">
    <source>
        <dbReference type="EMBL" id="PKK72240.1"/>
    </source>
</evidence>
<evidence type="ECO:0000256" key="1">
    <source>
        <dbReference type="SAM" id="MobiDB-lite"/>
    </source>
</evidence>
<dbReference type="VEuPathDB" id="FungiDB:RhiirFUN_018634"/>